<accession>X0U1J2</accession>
<protein>
    <submittedName>
        <fullName evidence="1">Uncharacterized protein</fullName>
    </submittedName>
</protein>
<evidence type="ECO:0000313" key="1">
    <source>
        <dbReference type="EMBL" id="GAF99643.1"/>
    </source>
</evidence>
<organism evidence="1">
    <name type="scientific">marine sediment metagenome</name>
    <dbReference type="NCBI Taxonomy" id="412755"/>
    <lineage>
        <taxon>unclassified sequences</taxon>
        <taxon>metagenomes</taxon>
        <taxon>ecological metagenomes</taxon>
    </lineage>
</organism>
<dbReference type="EMBL" id="BARS01028836">
    <property type="protein sequence ID" value="GAF99643.1"/>
    <property type="molecule type" value="Genomic_DNA"/>
</dbReference>
<name>X0U1J2_9ZZZZ</name>
<feature type="non-terminal residue" evidence="1">
    <location>
        <position position="1"/>
    </location>
</feature>
<dbReference type="AlphaFoldDB" id="X0U1J2"/>
<proteinExistence type="predicted"/>
<sequence>PNILGKDQNGEPSKNVPNVLLIGFLFCWEPNNQGSSTLMT</sequence>
<comment type="caution">
    <text evidence="1">The sequence shown here is derived from an EMBL/GenBank/DDBJ whole genome shotgun (WGS) entry which is preliminary data.</text>
</comment>
<reference evidence="1" key="1">
    <citation type="journal article" date="2014" name="Front. Microbiol.">
        <title>High frequency of phylogenetically diverse reductive dehalogenase-homologous genes in deep subseafloor sedimentary metagenomes.</title>
        <authorList>
            <person name="Kawai M."/>
            <person name="Futagami T."/>
            <person name="Toyoda A."/>
            <person name="Takaki Y."/>
            <person name="Nishi S."/>
            <person name="Hori S."/>
            <person name="Arai W."/>
            <person name="Tsubouchi T."/>
            <person name="Morono Y."/>
            <person name="Uchiyama I."/>
            <person name="Ito T."/>
            <person name="Fujiyama A."/>
            <person name="Inagaki F."/>
            <person name="Takami H."/>
        </authorList>
    </citation>
    <scope>NUCLEOTIDE SEQUENCE</scope>
    <source>
        <strain evidence="1">Expedition CK06-06</strain>
    </source>
</reference>
<gene>
    <name evidence="1" type="ORF">S01H1_45159</name>
</gene>